<dbReference type="InterPro" id="IPR011051">
    <property type="entry name" value="RmlC_Cupin_sf"/>
</dbReference>
<evidence type="ECO:0000313" key="3">
    <source>
        <dbReference type="EMBL" id="RBP19219.1"/>
    </source>
</evidence>
<keyword evidence="4" id="KW-1185">Reference proteome</keyword>
<dbReference type="PANTHER" id="PTHR46797">
    <property type="entry name" value="HTH-TYPE TRANSCRIPTIONAL REGULATOR"/>
    <property type="match status" value="1"/>
</dbReference>
<dbReference type="InterPro" id="IPR050807">
    <property type="entry name" value="TransReg_Diox_bact_type"/>
</dbReference>
<dbReference type="SUPFAM" id="SSF51182">
    <property type="entry name" value="RmlC-like cupins"/>
    <property type="match status" value="1"/>
</dbReference>
<keyword evidence="1" id="KW-0238">DNA-binding</keyword>
<dbReference type="PROSITE" id="PS50943">
    <property type="entry name" value="HTH_CROC1"/>
    <property type="match status" value="1"/>
</dbReference>
<dbReference type="SMART" id="SM00530">
    <property type="entry name" value="HTH_XRE"/>
    <property type="match status" value="1"/>
</dbReference>
<dbReference type="Proteomes" id="UP000252124">
    <property type="component" value="Unassembled WGS sequence"/>
</dbReference>
<dbReference type="InterPro" id="IPR001387">
    <property type="entry name" value="Cro/C1-type_HTH"/>
</dbReference>
<dbReference type="Gene3D" id="1.10.260.40">
    <property type="entry name" value="lambda repressor-like DNA-binding domains"/>
    <property type="match status" value="1"/>
</dbReference>
<dbReference type="Gene3D" id="2.60.120.10">
    <property type="entry name" value="Jelly Rolls"/>
    <property type="match status" value="1"/>
</dbReference>
<dbReference type="CDD" id="cd00093">
    <property type="entry name" value="HTH_XRE"/>
    <property type="match status" value="1"/>
</dbReference>
<dbReference type="InterPro" id="IPR014710">
    <property type="entry name" value="RmlC-like_jellyroll"/>
</dbReference>
<name>A0ABX9G975_9BURK</name>
<organism evidence="3 4">
    <name type="scientific">Achromobacter marplatensis</name>
    <dbReference type="NCBI Taxonomy" id="470868"/>
    <lineage>
        <taxon>Bacteria</taxon>
        <taxon>Pseudomonadati</taxon>
        <taxon>Pseudomonadota</taxon>
        <taxon>Betaproteobacteria</taxon>
        <taxon>Burkholderiales</taxon>
        <taxon>Alcaligenaceae</taxon>
        <taxon>Achromobacter</taxon>
    </lineage>
</organism>
<dbReference type="InterPro" id="IPR010982">
    <property type="entry name" value="Lambda_DNA-bd_dom_sf"/>
</dbReference>
<dbReference type="SUPFAM" id="SSF47413">
    <property type="entry name" value="lambda repressor-like DNA-binding domains"/>
    <property type="match status" value="1"/>
</dbReference>
<dbReference type="EMBL" id="QNRM01000005">
    <property type="protein sequence ID" value="RBP19219.1"/>
    <property type="molecule type" value="Genomic_DNA"/>
</dbReference>
<accession>A0ABX9G975</accession>
<gene>
    <name evidence="3" type="ORF">DFP87_105296</name>
</gene>
<protein>
    <submittedName>
        <fullName evidence="3">Xre family transcriptional regulator</fullName>
    </submittedName>
</protein>
<proteinExistence type="predicted"/>
<dbReference type="CDD" id="cd02209">
    <property type="entry name" value="cupin_XRE_C"/>
    <property type="match status" value="1"/>
</dbReference>
<comment type="caution">
    <text evidence="3">The sequence shown here is derived from an EMBL/GenBank/DDBJ whole genome shotgun (WGS) entry which is preliminary data.</text>
</comment>
<dbReference type="Pfam" id="PF01381">
    <property type="entry name" value="HTH_3"/>
    <property type="match status" value="1"/>
</dbReference>
<evidence type="ECO:0000313" key="4">
    <source>
        <dbReference type="Proteomes" id="UP000252124"/>
    </source>
</evidence>
<reference evidence="3 4" key="1">
    <citation type="submission" date="2018-06" db="EMBL/GenBank/DDBJ databases">
        <title>Genomic Encyclopedia of Type Strains, Phase III (KMG-III): the genomes of soil and plant-associated and newly described type strains.</title>
        <authorList>
            <person name="Whitman W."/>
        </authorList>
    </citation>
    <scope>NUCLEOTIDE SEQUENCE [LARGE SCALE GENOMIC DNA]</scope>
    <source>
        <strain evidence="3 4">CECT 7342</strain>
    </source>
</reference>
<evidence type="ECO:0000259" key="2">
    <source>
        <dbReference type="PROSITE" id="PS50943"/>
    </source>
</evidence>
<dbReference type="PANTHER" id="PTHR46797:SF10">
    <property type="entry name" value="BLR1115 PROTEIN"/>
    <property type="match status" value="1"/>
</dbReference>
<feature type="domain" description="HTH cro/C1-type" evidence="2">
    <location>
        <begin position="30"/>
        <end position="84"/>
    </location>
</feature>
<sequence>MIIFHIWNKFPNMENTTIDADLDRRIAQRLKALRLARGWSLDELAGMAGVSRATLSRLENAEVSPTASVLGKLCAAHGLTMSRLMVMVEDDFAPLVPEHAQAVWVDDSAGFTRRSVSPPAQQLAGEVLACELAAGARIGYEQSPRPGLEHHLLMLEGELHITVDGQTHILAPGDCLRYQLFGASQFITPPHSGARYLLFIV</sequence>
<evidence type="ECO:0000256" key="1">
    <source>
        <dbReference type="ARBA" id="ARBA00023125"/>
    </source>
</evidence>